<sequence>KKIRKSKQISSKPQIEEHNVHKSLRFVFLVAQLFGFFPVQGVLKKQITSLGFSWISLRVLSSTVTITCGILVALGHLRYMIIRGYEQFEMNGMIFYSCGTLSCIFFVKMASEWRHIMLKWQEVDHSMSSYGWPQNLDRRLKIISFLFLLFELAEHVSIQANKLMAAIQCKGSVPKGFEHFSVNMSFPVIFDVIKPFYSVWIGILFQCIDTRMTFSWTFIDLFIILISCALALRFKQINYRVRCMRDMKVSSSVNFALKTINLFQVQSERSWGSVNEDYNRLCKLCQFLDDKMAWLILVSFFNNFYFIIFQVFDSLNLHMATTLETVYYFISLALLILRMVSICLYGSWIYEESQLAMDILVTTSHEIYNKEIVRFMESIKYQDIGLTGKKFFKITKKLILKITSAVVTYELVVVQFSRNMPKKNTPSKNSIC</sequence>
<feature type="non-terminal residue" evidence="9">
    <location>
        <position position="1"/>
    </location>
</feature>
<feature type="transmembrane region" description="Helical" evidence="8">
    <location>
        <begin position="293"/>
        <end position="312"/>
    </location>
</feature>
<dbReference type="GO" id="GO:0050916">
    <property type="term" value="P:sensory perception of sweet taste"/>
    <property type="evidence" value="ECO:0007669"/>
    <property type="project" value="UniProtKB-ARBA"/>
</dbReference>
<feature type="transmembrane region" description="Helical" evidence="8">
    <location>
        <begin position="214"/>
        <end position="234"/>
    </location>
</feature>
<evidence type="ECO:0000256" key="6">
    <source>
        <dbReference type="ARBA" id="ARBA00023136"/>
    </source>
</evidence>
<evidence type="ECO:0000256" key="5">
    <source>
        <dbReference type="ARBA" id="ARBA00022989"/>
    </source>
</evidence>
<proteinExistence type="inferred from homology"/>
<gene>
    <name evidence="9" type="ORF">BDFB_005503</name>
</gene>
<comment type="caution">
    <text evidence="9">The sequence shown here is derived from an EMBL/GenBank/DDBJ whole genome shotgun (WGS) entry which is preliminary data.</text>
</comment>
<feature type="transmembrane region" description="Helical" evidence="8">
    <location>
        <begin position="327"/>
        <end position="350"/>
    </location>
</feature>
<keyword evidence="5 8" id="KW-1133">Transmembrane helix</keyword>
<dbReference type="EMBL" id="QDEB01047204">
    <property type="protein sequence ID" value="RZC38019.1"/>
    <property type="molecule type" value="Genomic_DNA"/>
</dbReference>
<evidence type="ECO:0000256" key="1">
    <source>
        <dbReference type="ARBA" id="ARBA00004651"/>
    </source>
</evidence>
<dbReference type="PIRSF" id="PIRSF038981">
    <property type="entry name" value="GRP"/>
    <property type="match status" value="1"/>
</dbReference>
<evidence type="ECO:0000256" key="4">
    <source>
        <dbReference type="ARBA" id="ARBA00022692"/>
    </source>
</evidence>
<accession>A0A482VZZ0</accession>
<protein>
    <submittedName>
        <fullName evidence="9">Trehalose recp and/or 7tm 7 domain containing protein</fullName>
    </submittedName>
</protein>
<keyword evidence="7" id="KW-0675">Receptor</keyword>
<dbReference type="InterPro" id="IPR009318">
    <property type="entry name" value="Gustatory_rcpt"/>
</dbReference>
<feature type="non-terminal residue" evidence="9">
    <location>
        <position position="432"/>
    </location>
</feature>
<dbReference type="Pfam" id="PF06151">
    <property type="entry name" value="Trehalose_recp"/>
    <property type="match status" value="1"/>
</dbReference>
<dbReference type="AlphaFoldDB" id="A0A482VZZ0"/>
<feature type="transmembrane region" description="Helical" evidence="8">
    <location>
        <begin position="93"/>
        <end position="111"/>
    </location>
</feature>
<comment type="subcellular location">
    <subcellularLocation>
        <location evidence="1">Cell membrane</location>
        <topology evidence="1">Multi-pass membrane protein</topology>
    </subcellularLocation>
</comment>
<evidence type="ECO:0000313" key="9">
    <source>
        <dbReference type="EMBL" id="RZC38019.1"/>
    </source>
</evidence>
<evidence type="ECO:0000313" key="10">
    <source>
        <dbReference type="Proteomes" id="UP000292052"/>
    </source>
</evidence>
<comment type="similarity">
    <text evidence="2">Belongs to the insect chemoreceptor superfamily. Gustatory receptor (GR) family. Gr5a subfamily.</text>
</comment>
<feature type="transmembrane region" description="Helical" evidence="8">
    <location>
        <begin position="55"/>
        <end position="81"/>
    </location>
</feature>
<organism evidence="9 10">
    <name type="scientific">Asbolus verrucosus</name>
    <name type="common">Desert ironclad beetle</name>
    <dbReference type="NCBI Taxonomy" id="1661398"/>
    <lineage>
        <taxon>Eukaryota</taxon>
        <taxon>Metazoa</taxon>
        <taxon>Ecdysozoa</taxon>
        <taxon>Arthropoda</taxon>
        <taxon>Hexapoda</taxon>
        <taxon>Insecta</taxon>
        <taxon>Pterygota</taxon>
        <taxon>Neoptera</taxon>
        <taxon>Endopterygota</taxon>
        <taxon>Coleoptera</taxon>
        <taxon>Polyphaga</taxon>
        <taxon>Cucujiformia</taxon>
        <taxon>Tenebrionidae</taxon>
        <taxon>Pimeliinae</taxon>
        <taxon>Asbolus</taxon>
    </lineage>
</organism>
<dbReference type="PANTHER" id="PTHR21421">
    <property type="entry name" value="GUSTATORY RECEPTOR"/>
    <property type="match status" value="1"/>
</dbReference>
<dbReference type="GO" id="GO:0008527">
    <property type="term" value="F:taste receptor activity"/>
    <property type="evidence" value="ECO:0007669"/>
    <property type="project" value="InterPro"/>
</dbReference>
<dbReference type="OrthoDB" id="5800391at2759"/>
<evidence type="ECO:0000256" key="2">
    <source>
        <dbReference type="ARBA" id="ARBA00005327"/>
    </source>
</evidence>
<dbReference type="Proteomes" id="UP000292052">
    <property type="component" value="Unassembled WGS sequence"/>
</dbReference>
<keyword evidence="10" id="KW-1185">Reference proteome</keyword>
<feature type="transmembrane region" description="Helical" evidence="8">
    <location>
        <begin position="24"/>
        <end position="43"/>
    </location>
</feature>
<evidence type="ECO:0000256" key="7">
    <source>
        <dbReference type="ARBA" id="ARBA00023170"/>
    </source>
</evidence>
<name>A0A482VZZ0_ASBVE</name>
<keyword evidence="6 8" id="KW-0472">Membrane</keyword>
<reference evidence="9 10" key="1">
    <citation type="submission" date="2017-03" db="EMBL/GenBank/DDBJ databases">
        <title>Genome of the blue death feigning beetle - Asbolus verrucosus.</title>
        <authorList>
            <person name="Rider S.D."/>
        </authorList>
    </citation>
    <scope>NUCLEOTIDE SEQUENCE [LARGE SCALE GENOMIC DNA]</scope>
    <source>
        <strain evidence="9">Butters</strain>
        <tissue evidence="9">Head and leg muscle</tissue>
    </source>
</reference>
<dbReference type="PANTHER" id="PTHR21421:SF29">
    <property type="entry name" value="GUSTATORY RECEPTOR 5A FOR TREHALOSE-RELATED"/>
    <property type="match status" value="1"/>
</dbReference>
<keyword evidence="4 8" id="KW-0812">Transmembrane</keyword>
<evidence type="ECO:0000256" key="8">
    <source>
        <dbReference type="SAM" id="Phobius"/>
    </source>
</evidence>
<dbReference type="GO" id="GO:0005886">
    <property type="term" value="C:plasma membrane"/>
    <property type="evidence" value="ECO:0007669"/>
    <property type="project" value="UniProtKB-SubCell"/>
</dbReference>
<keyword evidence="3" id="KW-1003">Cell membrane</keyword>
<evidence type="ECO:0000256" key="3">
    <source>
        <dbReference type="ARBA" id="ARBA00022475"/>
    </source>
</evidence>